<keyword evidence="3" id="KW-1185">Reference proteome</keyword>
<feature type="compositionally biased region" description="Polar residues" evidence="1">
    <location>
        <begin position="81"/>
        <end position="97"/>
    </location>
</feature>
<evidence type="ECO:0000256" key="1">
    <source>
        <dbReference type="SAM" id="MobiDB-lite"/>
    </source>
</evidence>
<evidence type="ECO:0000313" key="3">
    <source>
        <dbReference type="Proteomes" id="UP001152561"/>
    </source>
</evidence>
<dbReference type="AlphaFoldDB" id="A0A9Q1L525"/>
<gene>
    <name evidence="2" type="ORF">K7X08_022147</name>
</gene>
<dbReference type="EMBL" id="JAJAGQ010000023">
    <property type="protein sequence ID" value="KAJ8528455.1"/>
    <property type="molecule type" value="Genomic_DNA"/>
</dbReference>
<accession>A0A9Q1L525</accession>
<organism evidence="2 3">
    <name type="scientific">Anisodus acutangulus</name>
    <dbReference type="NCBI Taxonomy" id="402998"/>
    <lineage>
        <taxon>Eukaryota</taxon>
        <taxon>Viridiplantae</taxon>
        <taxon>Streptophyta</taxon>
        <taxon>Embryophyta</taxon>
        <taxon>Tracheophyta</taxon>
        <taxon>Spermatophyta</taxon>
        <taxon>Magnoliopsida</taxon>
        <taxon>eudicotyledons</taxon>
        <taxon>Gunneridae</taxon>
        <taxon>Pentapetalae</taxon>
        <taxon>asterids</taxon>
        <taxon>lamiids</taxon>
        <taxon>Solanales</taxon>
        <taxon>Solanaceae</taxon>
        <taxon>Solanoideae</taxon>
        <taxon>Hyoscyameae</taxon>
        <taxon>Anisodus</taxon>
    </lineage>
</organism>
<feature type="region of interest" description="Disordered" evidence="1">
    <location>
        <begin position="1"/>
        <end position="128"/>
    </location>
</feature>
<name>A0A9Q1L525_9SOLA</name>
<feature type="compositionally biased region" description="Basic and acidic residues" evidence="1">
    <location>
        <begin position="10"/>
        <end position="23"/>
    </location>
</feature>
<dbReference type="Proteomes" id="UP001152561">
    <property type="component" value="Unassembled WGS sequence"/>
</dbReference>
<feature type="compositionally biased region" description="Basic and acidic residues" evidence="1">
    <location>
        <begin position="56"/>
        <end position="65"/>
    </location>
</feature>
<protein>
    <submittedName>
        <fullName evidence="2">Uncharacterized protein</fullName>
    </submittedName>
</protein>
<proteinExistence type="predicted"/>
<reference evidence="3" key="1">
    <citation type="journal article" date="2023" name="Proc. Natl. Acad. Sci. U.S.A.">
        <title>Genomic and structural basis for evolution of tropane alkaloid biosynthesis.</title>
        <authorList>
            <person name="Wanga Y.-J."/>
            <person name="Taina T."/>
            <person name="Yua J.-Y."/>
            <person name="Lia J."/>
            <person name="Xua B."/>
            <person name="Chenc J."/>
            <person name="D'Auriad J.C."/>
            <person name="Huanga J.-P."/>
            <person name="Huanga S.-X."/>
        </authorList>
    </citation>
    <scope>NUCLEOTIDE SEQUENCE [LARGE SCALE GENOMIC DNA]</scope>
    <source>
        <strain evidence="3">cv. KIB-2019</strain>
    </source>
</reference>
<sequence length="128" mass="13854">MVEGDNATSAKDEQQSKEDKSQQEVEILASASQQNKNALEEEQASFGKHNPQMVVKNHEPDKQGDEQLIEIDIGEEGLGLAQTQPENMSDPTAQDTLAPTLLHIDAHQAAVSVTPGGSHTRTELNTPE</sequence>
<evidence type="ECO:0000313" key="2">
    <source>
        <dbReference type="EMBL" id="KAJ8528455.1"/>
    </source>
</evidence>
<feature type="compositionally biased region" description="Polar residues" evidence="1">
    <location>
        <begin position="115"/>
        <end position="128"/>
    </location>
</feature>
<comment type="caution">
    <text evidence="2">The sequence shown here is derived from an EMBL/GenBank/DDBJ whole genome shotgun (WGS) entry which is preliminary data.</text>
</comment>